<feature type="transmembrane region" description="Helical" evidence="1">
    <location>
        <begin position="21"/>
        <end position="39"/>
    </location>
</feature>
<dbReference type="Pfam" id="PF13239">
    <property type="entry name" value="2TM"/>
    <property type="match status" value="1"/>
</dbReference>
<feature type="transmembrane region" description="Helical" evidence="1">
    <location>
        <begin position="51"/>
        <end position="72"/>
    </location>
</feature>
<proteinExistence type="predicted"/>
<keyword evidence="1" id="KW-0472">Membrane</keyword>
<evidence type="ECO:0000259" key="2">
    <source>
        <dbReference type="Pfam" id="PF13239"/>
    </source>
</evidence>
<dbReference type="Proteomes" id="UP000249542">
    <property type="component" value="Unassembled WGS sequence"/>
</dbReference>
<feature type="domain" description="2TM" evidence="2">
    <location>
        <begin position="11"/>
        <end position="89"/>
    </location>
</feature>
<dbReference type="RefSeq" id="WP_111542062.1">
    <property type="nucleotide sequence ID" value="NZ_QKYV01000010.1"/>
</dbReference>
<keyword evidence="1" id="KW-1133">Transmembrane helix</keyword>
<organism evidence="3 4">
    <name type="scientific">Mesonia algae</name>
    <dbReference type="NCBI Taxonomy" id="213248"/>
    <lineage>
        <taxon>Bacteria</taxon>
        <taxon>Pseudomonadati</taxon>
        <taxon>Bacteroidota</taxon>
        <taxon>Flavobacteriia</taxon>
        <taxon>Flavobacteriales</taxon>
        <taxon>Flavobacteriaceae</taxon>
        <taxon>Mesonia</taxon>
    </lineage>
</organism>
<comment type="caution">
    <text evidence="3">The sequence shown here is derived from an EMBL/GenBank/DDBJ whole genome shotgun (WGS) entry which is preliminary data.</text>
</comment>
<evidence type="ECO:0000256" key="1">
    <source>
        <dbReference type="SAM" id="Phobius"/>
    </source>
</evidence>
<sequence>METSKELRYYEAKKRVKEMKDFYVHLFTYIVVIGFLAFLNFRHGFEAYPWVLWPAAGWGVGLLFNAASAFRINPFFNKNWERKKIAQYMQEEGEEVPQQRWE</sequence>
<keyword evidence="4" id="KW-1185">Reference proteome</keyword>
<reference evidence="3 4" key="1">
    <citation type="submission" date="2018-06" db="EMBL/GenBank/DDBJ databases">
        <title>Genomic Encyclopedia of Archaeal and Bacterial Type Strains, Phase II (KMG-II): from individual species to whole genera.</title>
        <authorList>
            <person name="Goeker M."/>
        </authorList>
    </citation>
    <scope>NUCLEOTIDE SEQUENCE [LARGE SCALE GENOMIC DNA]</scope>
    <source>
        <strain evidence="3 4">DSM 15361</strain>
    </source>
</reference>
<dbReference type="EMBL" id="QKYV01000010">
    <property type="protein sequence ID" value="PZW37792.1"/>
    <property type="molecule type" value="Genomic_DNA"/>
</dbReference>
<dbReference type="InterPro" id="IPR025698">
    <property type="entry name" value="2TM_dom"/>
</dbReference>
<keyword evidence="1" id="KW-0812">Transmembrane</keyword>
<dbReference type="AlphaFoldDB" id="A0A2W7HUL2"/>
<evidence type="ECO:0000313" key="3">
    <source>
        <dbReference type="EMBL" id="PZW37792.1"/>
    </source>
</evidence>
<gene>
    <name evidence="3" type="ORF">LX95_02806</name>
</gene>
<protein>
    <submittedName>
        <fullName evidence="3">2TM domain-containing protein</fullName>
    </submittedName>
</protein>
<name>A0A2W7HUL2_9FLAO</name>
<accession>A0A2W7HUL2</accession>
<evidence type="ECO:0000313" key="4">
    <source>
        <dbReference type="Proteomes" id="UP000249542"/>
    </source>
</evidence>